<dbReference type="Proteomes" id="UP001390339">
    <property type="component" value="Unassembled WGS sequence"/>
</dbReference>
<keyword evidence="3" id="KW-0862">Zinc</keyword>
<comment type="caution">
    <text evidence="6">The sequence shown here is derived from an EMBL/GenBank/DDBJ whole genome shotgun (WGS) entry which is preliminary data.</text>
</comment>
<feature type="compositionally biased region" description="Polar residues" evidence="4">
    <location>
        <begin position="493"/>
        <end position="507"/>
    </location>
</feature>
<gene>
    <name evidence="6" type="ORF">PGQ11_005648</name>
</gene>
<evidence type="ECO:0000256" key="1">
    <source>
        <dbReference type="ARBA" id="ARBA00022723"/>
    </source>
</evidence>
<dbReference type="Pfam" id="PF01753">
    <property type="entry name" value="zf-MYND"/>
    <property type="match status" value="1"/>
</dbReference>
<protein>
    <submittedName>
        <fullName evidence="6">Set domain-containing protein 5 protein</fullName>
    </submittedName>
</protein>
<evidence type="ECO:0000256" key="3">
    <source>
        <dbReference type="ARBA" id="ARBA00022833"/>
    </source>
</evidence>
<evidence type="ECO:0000313" key="7">
    <source>
        <dbReference type="Proteomes" id="UP001390339"/>
    </source>
</evidence>
<keyword evidence="7" id="KW-1185">Reference proteome</keyword>
<organism evidence="6 7">
    <name type="scientific">Apiospora arundinis</name>
    <dbReference type="NCBI Taxonomy" id="335852"/>
    <lineage>
        <taxon>Eukaryota</taxon>
        <taxon>Fungi</taxon>
        <taxon>Dikarya</taxon>
        <taxon>Ascomycota</taxon>
        <taxon>Pezizomycotina</taxon>
        <taxon>Sordariomycetes</taxon>
        <taxon>Xylariomycetidae</taxon>
        <taxon>Amphisphaeriales</taxon>
        <taxon>Apiosporaceae</taxon>
        <taxon>Apiospora</taxon>
    </lineage>
</organism>
<sequence>MKLIELALSKTEIPNDGSAKSKQLQYYRWIGRGRKDSERPFLSAATTSTAASSLDYLAAKPANEKVCVKCGHDNAFACKGCLLTHGSQHVIFETVYCSKEFQVADWPDHKSSCVSLKMIGRAAFLIRDRFIMFQGLNYSDKVTGVLEKSGVLYKFVETLDKWVYQGKTIIQPLPRELCSSEEAYQACVTEQECMEAYSTFMPIVNYFLAPLCKKIREVKIGTRNVHRPTMMINAETTVHGVLGSHQILRVELHSGEKIVMDLAGAQFGWQEPVSHWEPWADQRIYAQARLKAYGYALFKKFQSRLLDHPDAPGSAKVDKFREKQVSKMLDAIINTIKEKQPDTNGSAVKALKLHDYDQLRSEIMTDARKALDAGYAELQASKTMRMYWKVDEMMGSRQLTETKEQSTQALEKVWLSDAVYQKNKHDPRLLMTIWWHRCQKPDVAKACRRLGLTLVSEEDAGDHREASGPANTTTAGPADVLSQIPGLTVITGDGSSYQLPRNNSPGGSASRKEMLEQILGGGRRA</sequence>
<feature type="domain" description="MYND-type" evidence="5">
    <location>
        <begin position="67"/>
        <end position="113"/>
    </location>
</feature>
<feature type="region of interest" description="Disordered" evidence="4">
    <location>
        <begin position="459"/>
        <end position="525"/>
    </location>
</feature>
<dbReference type="EMBL" id="JAPCWZ010000003">
    <property type="protein sequence ID" value="KAK8875134.1"/>
    <property type="molecule type" value="Genomic_DNA"/>
</dbReference>
<proteinExistence type="predicted"/>
<reference evidence="6 7" key="1">
    <citation type="journal article" date="2024" name="IMA Fungus">
        <title>Apiospora arundinis, a panoply of carbohydrate-active enzymes and secondary metabolites.</title>
        <authorList>
            <person name="Sorensen T."/>
            <person name="Petersen C."/>
            <person name="Muurmann A.T."/>
            <person name="Christiansen J.V."/>
            <person name="Brundto M.L."/>
            <person name="Overgaard C.K."/>
            <person name="Boysen A.T."/>
            <person name="Wollenberg R.D."/>
            <person name="Larsen T.O."/>
            <person name="Sorensen J.L."/>
            <person name="Nielsen K.L."/>
            <person name="Sondergaard T.E."/>
        </authorList>
    </citation>
    <scope>NUCLEOTIDE SEQUENCE [LARGE SCALE GENOMIC DNA]</scope>
    <source>
        <strain evidence="6 7">AAU 773</strain>
    </source>
</reference>
<evidence type="ECO:0000256" key="4">
    <source>
        <dbReference type="SAM" id="MobiDB-lite"/>
    </source>
</evidence>
<accession>A0ABR2JBF2</accession>
<dbReference type="InterPro" id="IPR002893">
    <property type="entry name" value="Znf_MYND"/>
</dbReference>
<dbReference type="Gene3D" id="6.10.140.2220">
    <property type="match status" value="1"/>
</dbReference>
<evidence type="ECO:0000313" key="6">
    <source>
        <dbReference type="EMBL" id="KAK8875134.1"/>
    </source>
</evidence>
<keyword evidence="1" id="KW-0479">Metal-binding</keyword>
<name>A0ABR2JBF2_9PEZI</name>
<keyword evidence="2" id="KW-0863">Zinc-finger</keyword>
<evidence type="ECO:0000259" key="5">
    <source>
        <dbReference type="Pfam" id="PF01753"/>
    </source>
</evidence>
<evidence type="ECO:0000256" key="2">
    <source>
        <dbReference type="ARBA" id="ARBA00022771"/>
    </source>
</evidence>
<dbReference type="SUPFAM" id="SSF144232">
    <property type="entry name" value="HIT/MYND zinc finger-like"/>
    <property type="match status" value="1"/>
</dbReference>